<dbReference type="InterPro" id="IPR044880">
    <property type="entry name" value="NCX_ion-bd_dom_sf"/>
</dbReference>
<feature type="transmembrane region" description="Helical" evidence="9">
    <location>
        <begin position="392"/>
        <end position="413"/>
    </location>
</feature>
<feature type="region of interest" description="Disordered" evidence="8">
    <location>
        <begin position="174"/>
        <end position="199"/>
    </location>
</feature>
<comment type="subcellular location">
    <subcellularLocation>
        <location evidence="1">Membrane</location>
        <topology evidence="1">Multi-pass membrane protein</topology>
    </subcellularLocation>
</comment>
<keyword evidence="4" id="KW-0109">Calcium transport</keyword>
<evidence type="ECO:0000313" key="11">
    <source>
        <dbReference type="Proteomes" id="UP000749559"/>
    </source>
</evidence>
<dbReference type="InterPro" id="IPR004481">
    <property type="entry name" value="K/Na/Ca-exchanger"/>
</dbReference>
<organism evidence="10 11">
    <name type="scientific">Owenia fusiformis</name>
    <name type="common">Polychaete worm</name>
    <dbReference type="NCBI Taxonomy" id="6347"/>
    <lineage>
        <taxon>Eukaryota</taxon>
        <taxon>Metazoa</taxon>
        <taxon>Spiralia</taxon>
        <taxon>Lophotrochozoa</taxon>
        <taxon>Annelida</taxon>
        <taxon>Polychaeta</taxon>
        <taxon>Sedentaria</taxon>
        <taxon>Canalipalpata</taxon>
        <taxon>Sabellida</taxon>
        <taxon>Oweniida</taxon>
        <taxon>Oweniidae</taxon>
        <taxon>Owenia</taxon>
    </lineage>
</organism>
<dbReference type="GO" id="GO:0006874">
    <property type="term" value="P:intracellular calcium ion homeostasis"/>
    <property type="evidence" value="ECO:0007669"/>
    <property type="project" value="TreeGrafter"/>
</dbReference>
<dbReference type="PANTHER" id="PTHR10846">
    <property type="entry name" value="SODIUM/POTASSIUM/CALCIUM EXCHANGER"/>
    <property type="match status" value="1"/>
</dbReference>
<feature type="compositionally biased region" description="Polar residues" evidence="8">
    <location>
        <begin position="187"/>
        <end position="199"/>
    </location>
</feature>
<feature type="non-terminal residue" evidence="10">
    <location>
        <position position="1"/>
    </location>
</feature>
<keyword evidence="4" id="KW-0106">Calcium</keyword>
<dbReference type="OrthoDB" id="2127281at2759"/>
<feature type="transmembrane region" description="Helical" evidence="9">
    <location>
        <begin position="357"/>
        <end position="380"/>
    </location>
</feature>
<dbReference type="GO" id="GO:0005886">
    <property type="term" value="C:plasma membrane"/>
    <property type="evidence" value="ECO:0007669"/>
    <property type="project" value="TreeGrafter"/>
</dbReference>
<evidence type="ECO:0000256" key="7">
    <source>
        <dbReference type="ARBA" id="ARBA00023136"/>
    </source>
</evidence>
<protein>
    <submittedName>
        <fullName evidence="10">Uncharacterized protein</fullName>
    </submittedName>
</protein>
<feature type="transmembrane region" description="Helical" evidence="9">
    <location>
        <begin position="425"/>
        <end position="448"/>
    </location>
</feature>
<proteinExistence type="inferred from homology"/>
<keyword evidence="3" id="KW-0050">Antiport</keyword>
<dbReference type="GO" id="GO:0005262">
    <property type="term" value="F:calcium channel activity"/>
    <property type="evidence" value="ECO:0007669"/>
    <property type="project" value="TreeGrafter"/>
</dbReference>
<feature type="transmembrane region" description="Helical" evidence="9">
    <location>
        <begin position="288"/>
        <end position="311"/>
    </location>
</feature>
<sequence>VKSLLRRKKVHEVHVSTDDLLKNEEQPIPSGRPQRSCSVPILRVGSSKYRQGVLQLMIHTIDPLHDGERPITITIPTRPATADLIISNGRNMEEKALQLHALATVKVVMNTRPSPQTNNNQSDSGKTSEIPTITNGQISGHVTVNGVNGTITGDIMPASNGYNANNPMYIDTAETEEESRGPDKISRSTVNSLESDTSRSTMITTISNTTDRQVIMHNTSIDTKDESDSDAVSVSKEIAELEEENEPLDMSWPEGWRKRVTYVLVAPLTFPMWLTLPDVRRPEKERWFPITFLGSIIWIMGFSYLMVWWATVIGDTIGINPEVMGITFLAAGTSIPDLITSVIVAKKGFGDMAVSSSVGSNIFDVTVGLPFPWLLWYAIYQRPSINVDSDGLFCSIVLLFLMLILVITAIAIFKWQMSKALGASMFVLYVVFLTISLLLLANIIPCLLSP</sequence>
<evidence type="ECO:0000256" key="6">
    <source>
        <dbReference type="ARBA" id="ARBA00022989"/>
    </source>
</evidence>
<accession>A0A8J1TVA2</accession>
<keyword evidence="7 9" id="KW-0472">Membrane</keyword>
<evidence type="ECO:0000256" key="3">
    <source>
        <dbReference type="ARBA" id="ARBA00022449"/>
    </source>
</evidence>
<keyword evidence="6 9" id="KW-1133">Transmembrane helix</keyword>
<keyword evidence="4" id="KW-0406">Ion transport</keyword>
<evidence type="ECO:0000256" key="9">
    <source>
        <dbReference type="SAM" id="Phobius"/>
    </source>
</evidence>
<feature type="region of interest" description="Disordered" evidence="8">
    <location>
        <begin position="111"/>
        <end position="136"/>
    </location>
</feature>
<evidence type="ECO:0000256" key="8">
    <source>
        <dbReference type="SAM" id="MobiDB-lite"/>
    </source>
</evidence>
<evidence type="ECO:0000256" key="5">
    <source>
        <dbReference type="ARBA" id="ARBA00022692"/>
    </source>
</evidence>
<comment type="similarity">
    <text evidence="2">Belongs to the Ca(2+):cation antiporter (CaCA) (TC 2.A.19) family. SLC24A subfamily.</text>
</comment>
<dbReference type="EMBL" id="CAIIXF020000010">
    <property type="protein sequence ID" value="CAH1795776.1"/>
    <property type="molecule type" value="Genomic_DNA"/>
</dbReference>
<name>A0A8J1TVA2_OWEFU</name>
<dbReference type="InterPro" id="IPR004837">
    <property type="entry name" value="NaCa_Exmemb"/>
</dbReference>
<reference evidence="10" key="1">
    <citation type="submission" date="2022-03" db="EMBL/GenBank/DDBJ databases">
        <authorList>
            <person name="Martin C."/>
        </authorList>
    </citation>
    <scope>NUCLEOTIDE SEQUENCE</scope>
</reference>
<evidence type="ECO:0000313" key="10">
    <source>
        <dbReference type="EMBL" id="CAH1795776.1"/>
    </source>
</evidence>
<dbReference type="GO" id="GO:0008273">
    <property type="term" value="F:calcium, potassium:sodium antiporter activity"/>
    <property type="evidence" value="ECO:0007669"/>
    <property type="project" value="TreeGrafter"/>
</dbReference>
<evidence type="ECO:0000256" key="1">
    <source>
        <dbReference type="ARBA" id="ARBA00004141"/>
    </source>
</evidence>
<dbReference type="PANTHER" id="PTHR10846:SF72">
    <property type="entry name" value="SODIUM_POTASSIUM_CALCIUM EXCHANGER NCKX30C"/>
    <property type="match status" value="1"/>
</dbReference>
<dbReference type="Pfam" id="PF01699">
    <property type="entry name" value="Na_Ca_ex"/>
    <property type="match status" value="1"/>
</dbReference>
<gene>
    <name evidence="10" type="ORF">OFUS_LOCUS20268</name>
</gene>
<keyword evidence="5 9" id="KW-0812">Transmembrane</keyword>
<comment type="caution">
    <text evidence="10">The sequence shown here is derived from an EMBL/GenBank/DDBJ whole genome shotgun (WGS) entry which is preliminary data.</text>
</comment>
<feature type="transmembrane region" description="Helical" evidence="9">
    <location>
        <begin position="323"/>
        <end position="345"/>
    </location>
</feature>
<dbReference type="Gene3D" id="1.20.1420.30">
    <property type="entry name" value="NCX, central ion-binding region"/>
    <property type="match status" value="1"/>
</dbReference>
<evidence type="ECO:0000256" key="2">
    <source>
        <dbReference type="ARBA" id="ARBA00005364"/>
    </source>
</evidence>
<keyword evidence="11" id="KW-1185">Reference proteome</keyword>
<keyword evidence="4" id="KW-0813">Transport</keyword>
<dbReference type="FunFam" id="1.20.1420.30:FF:000002">
    <property type="entry name" value="Sodium/potassium/calcium exchanger 2 isoform 1"/>
    <property type="match status" value="1"/>
</dbReference>
<dbReference type="Proteomes" id="UP000749559">
    <property type="component" value="Unassembled WGS sequence"/>
</dbReference>
<evidence type="ECO:0000256" key="4">
    <source>
        <dbReference type="ARBA" id="ARBA00022568"/>
    </source>
</evidence>
<dbReference type="AlphaFoldDB" id="A0A8J1TVA2"/>